<evidence type="ECO:0000313" key="2">
    <source>
        <dbReference type="EMBL" id="KAF6152617.1"/>
    </source>
</evidence>
<protein>
    <submittedName>
        <fullName evidence="2">Uncharacterized protein</fullName>
    </submittedName>
</protein>
<dbReference type="AlphaFoldDB" id="A0A7J7MCN3"/>
<accession>A0A7J7MCN3</accession>
<gene>
    <name evidence="2" type="ORF">GIB67_013064</name>
</gene>
<reference evidence="2 3" key="1">
    <citation type="journal article" date="2020" name="IScience">
        <title>Genome Sequencing of the Endangered Kingdonia uniflora (Circaeasteraceae, Ranunculales) Reveals Potential Mechanisms of Evolutionary Specialization.</title>
        <authorList>
            <person name="Sun Y."/>
            <person name="Deng T."/>
            <person name="Zhang A."/>
            <person name="Moore M.J."/>
            <person name="Landis J.B."/>
            <person name="Lin N."/>
            <person name="Zhang H."/>
            <person name="Zhang X."/>
            <person name="Huang J."/>
            <person name="Zhang X."/>
            <person name="Sun H."/>
            <person name="Wang H."/>
        </authorList>
    </citation>
    <scope>NUCLEOTIDE SEQUENCE [LARGE SCALE GENOMIC DNA]</scope>
    <source>
        <strain evidence="2">TB1705</strain>
        <tissue evidence="2">Leaf</tissue>
    </source>
</reference>
<keyword evidence="3" id="KW-1185">Reference proteome</keyword>
<dbReference type="Proteomes" id="UP000541444">
    <property type="component" value="Unassembled WGS sequence"/>
</dbReference>
<feature type="region of interest" description="Disordered" evidence="1">
    <location>
        <begin position="41"/>
        <end position="68"/>
    </location>
</feature>
<evidence type="ECO:0000256" key="1">
    <source>
        <dbReference type="SAM" id="MobiDB-lite"/>
    </source>
</evidence>
<organism evidence="2 3">
    <name type="scientific">Kingdonia uniflora</name>
    <dbReference type="NCBI Taxonomy" id="39325"/>
    <lineage>
        <taxon>Eukaryota</taxon>
        <taxon>Viridiplantae</taxon>
        <taxon>Streptophyta</taxon>
        <taxon>Embryophyta</taxon>
        <taxon>Tracheophyta</taxon>
        <taxon>Spermatophyta</taxon>
        <taxon>Magnoliopsida</taxon>
        <taxon>Ranunculales</taxon>
        <taxon>Circaeasteraceae</taxon>
        <taxon>Kingdonia</taxon>
    </lineage>
</organism>
<evidence type="ECO:0000313" key="3">
    <source>
        <dbReference type="Proteomes" id="UP000541444"/>
    </source>
</evidence>
<name>A0A7J7MCN3_9MAGN</name>
<proteinExistence type="predicted"/>
<feature type="compositionally biased region" description="Polar residues" evidence="1">
    <location>
        <begin position="41"/>
        <end position="59"/>
    </location>
</feature>
<sequence length="68" mass="7743">MSNTEKRLMNSTRQQAETYNNDDEQLRGPDEMLIDDTTLSTKEQQDTLPAQQSVWNKQKGNAFPGPSN</sequence>
<dbReference type="EMBL" id="JACGCM010001620">
    <property type="protein sequence ID" value="KAF6152617.1"/>
    <property type="molecule type" value="Genomic_DNA"/>
</dbReference>
<comment type="caution">
    <text evidence="2">The sequence shown here is derived from an EMBL/GenBank/DDBJ whole genome shotgun (WGS) entry which is preliminary data.</text>
</comment>
<feature type="region of interest" description="Disordered" evidence="1">
    <location>
        <begin position="1"/>
        <end position="29"/>
    </location>
</feature>
<feature type="compositionally biased region" description="Polar residues" evidence="1">
    <location>
        <begin position="9"/>
        <end position="19"/>
    </location>
</feature>